<dbReference type="AlphaFoldDB" id="A0A8D5FTT5"/>
<dbReference type="PANTHER" id="PTHR44591">
    <property type="entry name" value="STRESS RESPONSE REGULATOR PROTEIN 1"/>
    <property type="match status" value="1"/>
</dbReference>
<dbReference type="RefSeq" id="WP_228857285.1">
    <property type="nucleotide sequence ID" value="NZ_AP024086.1"/>
</dbReference>
<dbReference type="Proteomes" id="UP000826725">
    <property type="component" value="Chromosome"/>
</dbReference>
<dbReference type="Pfam" id="PF14332">
    <property type="entry name" value="DUF4388"/>
    <property type="match status" value="1"/>
</dbReference>
<gene>
    <name evidence="4" type="ORF">DGMP_19490</name>
</gene>
<dbReference type="PROSITE" id="PS50110">
    <property type="entry name" value="RESPONSE_REGULATORY"/>
    <property type="match status" value="1"/>
</dbReference>
<organism evidence="4 5">
    <name type="scientific">Desulfomarina profundi</name>
    <dbReference type="NCBI Taxonomy" id="2772557"/>
    <lineage>
        <taxon>Bacteria</taxon>
        <taxon>Pseudomonadati</taxon>
        <taxon>Thermodesulfobacteriota</taxon>
        <taxon>Desulfobulbia</taxon>
        <taxon>Desulfobulbales</taxon>
        <taxon>Desulfobulbaceae</taxon>
        <taxon>Desulfomarina</taxon>
    </lineage>
</organism>
<dbReference type="EMBL" id="AP024086">
    <property type="protein sequence ID" value="BCL61256.1"/>
    <property type="molecule type" value="Genomic_DNA"/>
</dbReference>
<dbReference type="PANTHER" id="PTHR44591:SF19">
    <property type="entry name" value="TWO-COMPONENT RESPONSE REGULATOR-RELATED"/>
    <property type="match status" value="1"/>
</dbReference>
<sequence>MLRKVLLVDDDPILLTALEAGLSSFHHSFEVITANDGFEAVKILEEIAVSLIVIDLVMVRMDGISLLQHVREHYPDISVIIISAMETKKMQELVSGDDIAGYLSKPFDINSLGRMILTPLESEARDGIMHNITPAVFLQLMEMDAKTCTIRILDKMSQKGGILYFLDGILLDVRIGRQTGIEAAYTLFTWDEVTIFIKNTCVPRANNINSGLQPIIMKAAGMKDESLVPVCAREDTADTSREPASPVLKKLSQYCEDSLLPIPNRATTALEQMIKMGADYGFGSFRGGYLKNDGKNDRVIAVEKQPLMLTVKSSTEKKEIDAIIFDLGKKQK</sequence>
<accession>A0A8D5FTT5</accession>
<dbReference type="Pfam" id="PF00072">
    <property type="entry name" value="Response_reg"/>
    <property type="match status" value="1"/>
</dbReference>
<keyword evidence="5" id="KW-1185">Reference proteome</keyword>
<evidence type="ECO:0000256" key="1">
    <source>
        <dbReference type="ARBA" id="ARBA00022553"/>
    </source>
</evidence>
<evidence type="ECO:0000256" key="2">
    <source>
        <dbReference type="PROSITE-ProRule" id="PRU00169"/>
    </source>
</evidence>
<name>A0A8D5FTT5_9BACT</name>
<evidence type="ECO:0000313" key="4">
    <source>
        <dbReference type="EMBL" id="BCL61256.1"/>
    </source>
</evidence>
<evidence type="ECO:0000259" key="3">
    <source>
        <dbReference type="PROSITE" id="PS50110"/>
    </source>
</evidence>
<dbReference type="InterPro" id="IPR025497">
    <property type="entry name" value="PatA-like_N"/>
</dbReference>
<proteinExistence type="predicted"/>
<dbReference type="InterPro" id="IPR001789">
    <property type="entry name" value="Sig_transdc_resp-reg_receiver"/>
</dbReference>
<reference evidence="4" key="1">
    <citation type="submission" date="2020-09" db="EMBL/GenBank/DDBJ databases">
        <title>Desulfogranum mesoprofundum gen. nov., sp. nov., a novel mesophilic, sulfate-reducing chemolithoautotroph isolated from a deep-sea hydrothermal vent chimney in the Suiyo Seamount.</title>
        <authorList>
            <person name="Hashimoto Y."/>
            <person name="Nakagawa S."/>
        </authorList>
    </citation>
    <scope>NUCLEOTIDE SEQUENCE</scope>
    <source>
        <strain evidence="4">KT2</strain>
    </source>
</reference>
<dbReference type="SMART" id="SM00448">
    <property type="entry name" value="REC"/>
    <property type="match status" value="1"/>
</dbReference>
<dbReference type="GO" id="GO:0000160">
    <property type="term" value="P:phosphorelay signal transduction system"/>
    <property type="evidence" value="ECO:0007669"/>
    <property type="project" value="InterPro"/>
</dbReference>
<feature type="domain" description="Response regulatory" evidence="3">
    <location>
        <begin position="4"/>
        <end position="120"/>
    </location>
</feature>
<feature type="modified residue" description="4-aspartylphosphate" evidence="2">
    <location>
        <position position="55"/>
    </location>
</feature>
<dbReference type="CDD" id="cd00156">
    <property type="entry name" value="REC"/>
    <property type="match status" value="1"/>
</dbReference>
<dbReference type="KEGG" id="dbk:DGMP_19490"/>
<dbReference type="InterPro" id="IPR050595">
    <property type="entry name" value="Bact_response_regulator"/>
</dbReference>
<evidence type="ECO:0000313" key="5">
    <source>
        <dbReference type="Proteomes" id="UP000826725"/>
    </source>
</evidence>
<keyword evidence="1 2" id="KW-0597">Phosphoprotein</keyword>
<protein>
    <recommendedName>
        <fullName evidence="3">Response regulatory domain-containing protein</fullName>
    </recommendedName>
</protein>